<organism evidence="1 2">
    <name type="scientific">Stephania yunnanensis</name>
    <dbReference type="NCBI Taxonomy" id="152371"/>
    <lineage>
        <taxon>Eukaryota</taxon>
        <taxon>Viridiplantae</taxon>
        <taxon>Streptophyta</taxon>
        <taxon>Embryophyta</taxon>
        <taxon>Tracheophyta</taxon>
        <taxon>Spermatophyta</taxon>
        <taxon>Magnoliopsida</taxon>
        <taxon>Ranunculales</taxon>
        <taxon>Menispermaceae</taxon>
        <taxon>Menispermoideae</taxon>
        <taxon>Cissampelideae</taxon>
        <taxon>Stephania</taxon>
    </lineage>
</organism>
<comment type="caution">
    <text evidence="1">The sequence shown here is derived from an EMBL/GenBank/DDBJ whole genome shotgun (WGS) entry which is preliminary data.</text>
</comment>
<protein>
    <submittedName>
        <fullName evidence="1">Uncharacterized protein</fullName>
    </submittedName>
</protein>
<evidence type="ECO:0000313" key="2">
    <source>
        <dbReference type="Proteomes" id="UP001420932"/>
    </source>
</evidence>
<accession>A0AAP0F114</accession>
<evidence type="ECO:0000313" key="1">
    <source>
        <dbReference type="EMBL" id="KAK9098649.1"/>
    </source>
</evidence>
<reference evidence="1 2" key="1">
    <citation type="submission" date="2024-01" db="EMBL/GenBank/DDBJ databases">
        <title>Genome assemblies of Stephania.</title>
        <authorList>
            <person name="Yang L."/>
        </authorList>
    </citation>
    <scope>NUCLEOTIDE SEQUENCE [LARGE SCALE GENOMIC DNA]</scope>
    <source>
        <strain evidence="1">YNDBR</strain>
        <tissue evidence="1">Leaf</tissue>
    </source>
</reference>
<dbReference type="Proteomes" id="UP001420932">
    <property type="component" value="Unassembled WGS sequence"/>
</dbReference>
<dbReference type="AlphaFoldDB" id="A0AAP0F114"/>
<gene>
    <name evidence="1" type="ORF">Syun_025694</name>
</gene>
<dbReference type="EMBL" id="JBBNAF010000011">
    <property type="protein sequence ID" value="KAK9098649.1"/>
    <property type="molecule type" value="Genomic_DNA"/>
</dbReference>
<keyword evidence="2" id="KW-1185">Reference proteome</keyword>
<name>A0AAP0F114_9MAGN</name>
<proteinExistence type="predicted"/>
<sequence>MANIEFIPESKRVSAGLEVVIDVMSQMCSRRGLLDVNEVTHMEDCLRETVEGHEVFQNEPQIVIALNEGEKDMKIDVISDKPEKPQIKSKEDQPLVLVQPPTVPCTFGTPYKVVEVKEHSQIFYTIETFVLDNPNVTDFFVLEVPNELLNLKEGVHALSPKYVDASFIVDISKGEGIT</sequence>